<dbReference type="Proteomes" id="UP000281406">
    <property type="component" value="Unassembled WGS sequence"/>
</dbReference>
<keyword evidence="2" id="KW-1185">Reference proteome</keyword>
<accession>A0A3N0XF49</accession>
<comment type="caution">
    <text evidence="1">The sequence shown here is derived from an EMBL/GenBank/DDBJ whole genome shotgun (WGS) entry which is preliminary data.</text>
</comment>
<sequence length="120" mass="13852">MLVNRERVRDRKRKKDKHSVHTMLVQNKRFVLRKAGESLPGCFVKVTQCRATFCGVGLPQRGNKSQKHRASGTVELRCASLYIYILFKKTLEELKGSRTDIFRRRCIMGLIGEQNVCDVL</sequence>
<gene>
    <name evidence="1" type="ORF">DPX16_12993</name>
</gene>
<dbReference type="AlphaFoldDB" id="A0A3N0XF49"/>
<evidence type="ECO:0000313" key="1">
    <source>
        <dbReference type="EMBL" id="ROI15441.1"/>
    </source>
</evidence>
<proteinExistence type="predicted"/>
<name>A0A3N0XF49_ANAGA</name>
<reference evidence="1 2" key="1">
    <citation type="submission" date="2018-10" db="EMBL/GenBank/DDBJ databases">
        <title>Genome assembly for a Yunnan-Guizhou Plateau 3E fish, Anabarilius grahami (Regan), and its evolutionary and genetic applications.</title>
        <authorList>
            <person name="Jiang W."/>
        </authorList>
    </citation>
    <scope>NUCLEOTIDE SEQUENCE [LARGE SCALE GENOMIC DNA]</scope>
    <source>
        <strain evidence="1">AG-KIZ</strain>
        <tissue evidence="1">Muscle</tissue>
    </source>
</reference>
<organism evidence="1 2">
    <name type="scientific">Anabarilius grahami</name>
    <name type="common">Kanglang fish</name>
    <name type="synonym">Barilius grahami</name>
    <dbReference type="NCBI Taxonomy" id="495550"/>
    <lineage>
        <taxon>Eukaryota</taxon>
        <taxon>Metazoa</taxon>
        <taxon>Chordata</taxon>
        <taxon>Craniata</taxon>
        <taxon>Vertebrata</taxon>
        <taxon>Euteleostomi</taxon>
        <taxon>Actinopterygii</taxon>
        <taxon>Neopterygii</taxon>
        <taxon>Teleostei</taxon>
        <taxon>Ostariophysi</taxon>
        <taxon>Cypriniformes</taxon>
        <taxon>Xenocyprididae</taxon>
        <taxon>Xenocypridinae</taxon>
        <taxon>Xenocypridinae incertae sedis</taxon>
        <taxon>Anabarilius</taxon>
    </lineage>
</organism>
<evidence type="ECO:0000313" key="2">
    <source>
        <dbReference type="Proteomes" id="UP000281406"/>
    </source>
</evidence>
<protein>
    <submittedName>
        <fullName evidence="1">Uncharacterized protein</fullName>
    </submittedName>
</protein>
<dbReference type="EMBL" id="RJVU01079805">
    <property type="protein sequence ID" value="ROI15441.1"/>
    <property type="molecule type" value="Genomic_DNA"/>
</dbReference>